<feature type="transmembrane region" description="Helical" evidence="2">
    <location>
        <begin position="36"/>
        <end position="58"/>
    </location>
</feature>
<evidence type="ECO:0000256" key="1">
    <source>
        <dbReference type="SAM" id="MobiDB-lite"/>
    </source>
</evidence>
<keyword evidence="2" id="KW-0812">Transmembrane</keyword>
<keyword evidence="2" id="KW-1133">Transmembrane helix</keyword>
<keyword evidence="4" id="KW-1185">Reference proteome</keyword>
<evidence type="ECO:0000313" key="3">
    <source>
        <dbReference type="EMBL" id="BCA95576.1"/>
    </source>
</evidence>
<keyword evidence="2" id="KW-0472">Membrane</keyword>
<proteinExistence type="predicted"/>
<reference evidence="3" key="1">
    <citation type="journal article" date="2020" name="Microbiol. Resour. Announc.">
        <title>Complete Genome Sequence of Novel Psychrotolerant Legionella Strain TUM19329, Isolated from Antarctic Lake Sediment.</title>
        <authorList>
            <person name="Shimada S."/>
            <person name="Nakai R."/>
            <person name="Aoki K."/>
            <person name="Shimoeda N."/>
            <person name="Ohno G."/>
            <person name="Miyazaki Y."/>
            <person name="Kudoh S."/>
            <person name="Imura S."/>
            <person name="Watanabe K."/>
            <person name="Ishii Y."/>
            <person name="Tateda K."/>
        </authorList>
    </citation>
    <scope>NUCLEOTIDE SEQUENCE [LARGE SCALE GENOMIC DNA]</scope>
    <source>
        <strain evidence="3">TUM19329</strain>
    </source>
</reference>
<feature type="transmembrane region" description="Helical" evidence="2">
    <location>
        <begin position="173"/>
        <end position="193"/>
    </location>
</feature>
<organism evidence="3 4">
    <name type="scientific">Legionella antarctica</name>
    <dbReference type="NCBI Taxonomy" id="2708020"/>
    <lineage>
        <taxon>Bacteria</taxon>
        <taxon>Pseudomonadati</taxon>
        <taxon>Pseudomonadota</taxon>
        <taxon>Gammaproteobacteria</taxon>
        <taxon>Legionellales</taxon>
        <taxon>Legionellaceae</taxon>
        <taxon>Legionella</taxon>
    </lineage>
</organism>
<dbReference type="KEGG" id="lant:TUM19329_19370"/>
<sequence length="263" mass="29079">MSTASKLGKVSSFFFFSGFVFGKIQNLPIPVVSPALNAVSLTFYMMGYAVWFLASHFYPNHIPKEEEWYGFAQFKEQYLFAATLGLLATGLSIAGFFMPVLLIPAGWTFLASNFMWTSGEYNKLNSPSPHDKNFSYTHQKAYVSYAVTMTAMGFVAALATTAVFLFPPAAIPVLILSSIIVIGLSAFAIENWLDYTFGDHKPTPVVQSSHCQMKNSLGPRVFQEETDSPDHYHGEGLLKSSEDSQSLQPETTPPICVQTCSMR</sequence>
<dbReference type="Proteomes" id="UP000502894">
    <property type="component" value="Chromosome"/>
</dbReference>
<accession>A0A6F8T6I6</accession>
<feature type="region of interest" description="Disordered" evidence="1">
    <location>
        <begin position="224"/>
        <end position="253"/>
    </location>
</feature>
<dbReference type="EMBL" id="AP022839">
    <property type="protein sequence ID" value="BCA95576.1"/>
    <property type="molecule type" value="Genomic_DNA"/>
</dbReference>
<evidence type="ECO:0000313" key="4">
    <source>
        <dbReference type="Proteomes" id="UP000502894"/>
    </source>
</evidence>
<evidence type="ECO:0000256" key="2">
    <source>
        <dbReference type="SAM" id="Phobius"/>
    </source>
</evidence>
<feature type="compositionally biased region" description="Basic and acidic residues" evidence="1">
    <location>
        <begin position="228"/>
        <end position="242"/>
    </location>
</feature>
<protein>
    <recommendedName>
        <fullName evidence="5">Transmembrane protein</fullName>
    </recommendedName>
</protein>
<dbReference type="AlphaFoldDB" id="A0A6F8T6I6"/>
<feature type="transmembrane region" description="Helical" evidence="2">
    <location>
        <begin position="78"/>
        <end position="107"/>
    </location>
</feature>
<evidence type="ECO:0008006" key="5">
    <source>
        <dbReference type="Google" id="ProtNLM"/>
    </source>
</evidence>
<name>A0A6F8T6I6_9GAMM</name>
<gene>
    <name evidence="3" type="ORF">TUM19329_19370</name>
</gene>
<feature type="transmembrane region" description="Helical" evidence="2">
    <location>
        <begin position="142"/>
        <end position="166"/>
    </location>
</feature>